<dbReference type="PANTHER" id="PTHR43711:SF1">
    <property type="entry name" value="HISTIDINE KINASE 1"/>
    <property type="match status" value="1"/>
</dbReference>
<dbReference type="eggNOG" id="COG2205">
    <property type="taxonomic scope" value="Bacteria"/>
</dbReference>
<dbReference type="InterPro" id="IPR050736">
    <property type="entry name" value="Sensor_HK_Regulatory"/>
</dbReference>
<dbReference type="SMART" id="SM00387">
    <property type="entry name" value="HATPase_c"/>
    <property type="match status" value="1"/>
</dbReference>
<sequence>MHMPAHPAIIRATVAADGRLLSADAPLLALQQEAGGDLGSVLAIPQLAAMARLAGHLGIVLSRPVVAAAERGDIDMWVRARREADLIHIAVIDWHERPPAIAPVDPARRESDIAALSDGWTWQIDTQLRFQMVLEGFGGEGALPPAPPVPGSSFTSYFELRPDADGDLAILRGFAQRRAFRDQVAVLASDPDRRFTLAGFPMFDLTGQLVGYRGKALPMDQAVTAPLAAPEPALFYPAEFGKRLDRSLRQPLGRIIANADSIGAQLEGPLRPDYVGYAHDIASAGRHLMALVDDLADLQAIDRPDFSVVAEELDLADIGRRAAGLFMVKAMDRGMSVTAPPTAEKAPAIGEFRRVLQILMNLVGNAVRYAPEGSTVRIETGRDAEQAWIAVLDQGDGVPVENRERIFDKFERLGRGDAGGSGLGLYISRRLALAMGGEIRIDDAPEGGARFTLLLPALEG</sequence>
<dbReference type="RefSeq" id="WP_037446960.1">
    <property type="nucleotide sequence ID" value="NZ_JFHR01000002.1"/>
</dbReference>
<dbReference type="InterPro" id="IPR003661">
    <property type="entry name" value="HisK_dim/P_dom"/>
</dbReference>
<dbReference type="InterPro" id="IPR005467">
    <property type="entry name" value="His_kinase_dom"/>
</dbReference>
<keyword evidence="5 8" id="KW-0418">Kinase</keyword>
<keyword evidence="3" id="KW-0597">Phosphoprotein</keyword>
<keyword evidence="6" id="KW-0902">Two-component regulatory system</keyword>
<comment type="catalytic activity">
    <reaction evidence="1">
        <text>ATP + protein L-histidine = ADP + protein N-phospho-L-histidine.</text>
        <dbReference type="EC" id="2.7.13.3"/>
    </reaction>
</comment>
<evidence type="ECO:0000256" key="4">
    <source>
        <dbReference type="ARBA" id="ARBA00022679"/>
    </source>
</evidence>
<dbReference type="Proteomes" id="UP000028411">
    <property type="component" value="Unassembled WGS sequence"/>
</dbReference>
<dbReference type="OrthoDB" id="7933832at2"/>
<dbReference type="InterPro" id="IPR036890">
    <property type="entry name" value="HATPase_C_sf"/>
</dbReference>
<keyword evidence="4" id="KW-0808">Transferase</keyword>
<evidence type="ECO:0000256" key="6">
    <source>
        <dbReference type="ARBA" id="ARBA00023012"/>
    </source>
</evidence>
<name>A0A081RJH8_SPHCR</name>
<dbReference type="AlphaFoldDB" id="A0A081RJH8"/>
<dbReference type="Gene3D" id="3.30.565.10">
    <property type="entry name" value="Histidine kinase-like ATPase, C-terminal domain"/>
    <property type="match status" value="1"/>
</dbReference>
<proteinExistence type="predicted"/>
<dbReference type="EC" id="2.7.13.3" evidence="2"/>
<gene>
    <name evidence="8" type="ORF">BV95_00515</name>
</gene>
<evidence type="ECO:0000313" key="9">
    <source>
        <dbReference type="Proteomes" id="UP000028411"/>
    </source>
</evidence>
<dbReference type="EMBL" id="JFHR01000002">
    <property type="protein sequence ID" value="KEQ55351.1"/>
    <property type="molecule type" value="Genomic_DNA"/>
</dbReference>
<dbReference type="InterPro" id="IPR036097">
    <property type="entry name" value="HisK_dim/P_sf"/>
</dbReference>
<evidence type="ECO:0000259" key="7">
    <source>
        <dbReference type="PROSITE" id="PS50109"/>
    </source>
</evidence>
<dbReference type="PATRIC" id="fig|46429.4.peg.509"/>
<reference evidence="8 9" key="1">
    <citation type="submission" date="2014-02" db="EMBL/GenBank/DDBJ databases">
        <title>Whole genome sequence of Sphingobium chlorophenolicum NBRC 16172.</title>
        <authorList>
            <person name="Gan H.M."/>
            <person name="Gan H.Y."/>
            <person name="Chew T.H."/>
            <person name="Savka M.A."/>
        </authorList>
    </citation>
    <scope>NUCLEOTIDE SEQUENCE [LARGE SCALE GENOMIC DNA]</scope>
    <source>
        <strain evidence="8 9">NBRC 16172</strain>
    </source>
</reference>
<comment type="caution">
    <text evidence="8">The sequence shown here is derived from an EMBL/GenBank/DDBJ whole genome shotgun (WGS) entry which is preliminary data.</text>
</comment>
<evidence type="ECO:0000256" key="3">
    <source>
        <dbReference type="ARBA" id="ARBA00022553"/>
    </source>
</evidence>
<dbReference type="InterPro" id="IPR004358">
    <property type="entry name" value="Sig_transdc_His_kin-like_C"/>
</dbReference>
<dbReference type="Pfam" id="PF02518">
    <property type="entry name" value="HATPase_c"/>
    <property type="match status" value="1"/>
</dbReference>
<evidence type="ECO:0000313" key="8">
    <source>
        <dbReference type="EMBL" id="KEQ55351.1"/>
    </source>
</evidence>
<dbReference type="PROSITE" id="PS50109">
    <property type="entry name" value="HIS_KIN"/>
    <property type="match status" value="1"/>
</dbReference>
<dbReference type="GO" id="GO:0000155">
    <property type="term" value="F:phosphorelay sensor kinase activity"/>
    <property type="evidence" value="ECO:0007669"/>
    <property type="project" value="InterPro"/>
</dbReference>
<organism evidence="8 9">
    <name type="scientific">Sphingobium chlorophenolicum</name>
    <dbReference type="NCBI Taxonomy" id="46429"/>
    <lineage>
        <taxon>Bacteria</taxon>
        <taxon>Pseudomonadati</taxon>
        <taxon>Pseudomonadota</taxon>
        <taxon>Alphaproteobacteria</taxon>
        <taxon>Sphingomonadales</taxon>
        <taxon>Sphingomonadaceae</taxon>
        <taxon>Sphingobium</taxon>
    </lineage>
</organism>
<dbReference type="CDD" id="cd00082">
    <property type="entry name" value="HisKA"/>
    <property type="match status" value="1"/>
</dbReference>
<feature type="domain" description="Histidine kinase" evidence="7">
    <location>
        <begin position="243"/>
        <end position="459"/>
    </location>
</feature>
<dbReference type="SUPFAM" id="SSF47384">
    <property type="entry name" value="Homodimeric domain of signal transducing histidine kinase"/>
    <property type="match status" value="1"/>
</dbReference>
<evidence type="ECO:0000256" key="5">
    <source>
        <dbReference type="ARBA" id="ARBA00022777"/>
    </source>
</evidence>
<accession>A0A081RJH8</accession>
<dbReference type="PRINTS" id="PR00344">
    <property type="entry name" value="BCTRLSENSOR"/>
</dbReference>
<evidence type="ECO:0000256" key="1">
    <source>
        <dbReference type="ARBA" id="ARBA00000085"/>
    </source>
</evidence>
<protein>
    <recommendedName>
        <fullName evidence="2">histidine kinase</fullName>
        <ecNumber evidence="2">2.7.13.3</ecNumber>
    </recommendedName>
</protein>
<dbReference type="InterPro" id="IPR003594">
    <property type="entry name" value="HATPase_dom"/>
</dbReference>
<evidence type="ECO:0000256" key="2">
    <source>
        <dbReference type="ARBA" id="ARBA00012438"/>
    </source>
</evidence>
<dbReference type="PANTHER" id="PTHR43711">
    <property type="entry name" value="TWO-COMPONENT HISTIDINE KINASE"/>
    <property type="match status" value="1"/>
</dbReference>
<dbReference type="SUPFAM" id="SSF55874">
    <property type="entry name" value="ATPase domain of HSP90 chaperone/DNA topoisomerase II/histidine kinase"/>
    <property type="match status" value="1"/>
</dbReference>